<dbReference type="Gene3D" id="3.40.50.720">
    <property type="entry name" value="NAD(P)-binding Rossmann-like Domain"/>
    <property type="match status" value="1"/>
</dbReference>
<sequence>MSHMNAWLWNNNEITLATKAVPTIGDYSVLVKNTAIGINPVDWKLIEGNLGSLSQDYIPGVDGTGTIIAVGEKVQHLEIGARVTYHTDLRRDGSFSEYTAVDARALLPVPSCVNNVAAAAFPCPGLTALQAIQKLPEIIGQRILVNGAGGAVGNFICQLLTQQGAKVYVVASAKRHEVLKQIGVIQCIDYHNKNWLNELSTTRFFAAFDMVNGESAAKLAPLLEYYGHLISVQDRVDSSPIAPFTTSISIHEIALAALHAYGTNAQWHKLIQGGIALLKQIEIGQLTLPSIKTVPFNKIDSALEKLKTNNDGTKYIAVMD</sequence>
<organism evidence="2 3">
    <name type="scientific">Entomomonas moraniae</name>
    <dbReference type="NCBI Taxonomy" id="2213226"/>
    <lineage>
        <taxon>Bacteria</taxon>
        <taxon>Pseudomonadati</taxon>
        <taxon>Pseudomonadota</taxon>
        <taxon>Gammaproteobacteria</taxon>
        <taxon>Pseudomonadales</taxon>
        <taxon>Pseudomonadaceae</taxon>
        <taxon>Entomomonas</taxon>
    </lineage>
</organism>
<protein>
    <submittedName>
        <fullName evidence="2">Alcohol dehydrogenase</fullName>
    </submittedName>
</protein>
<dbReference type="PANTHER" id="PTHR43482">
    <property type="entry name" value="PROTEIN AST1-RELATED"/>
    <property type="match status" value="1"/>
</dbReference>
<evidence type="ECO:0000259" key="1">
    <source>
        <dbReference type="SMART" id="SM00829"/>
    </source>
</evidence>
<feature type="domain" description="Enoyl reductase (ER)" evidence="1">
    <location>
        <begin position="10"/>
        <end position="319"/>
    </location>
</feature>
<dbReference type="SUPFAM" id="SSF50129">
    <property type="entry name" value="GroES-like"/>
    <property type="match status" value="1"/>
</dbReference>
<keyword evidence="3" id="KW-1185">Reference proteome</keyword>
<dbReference type="RefSeq" id="WP_127163629.1">
    <property type="nucleotide sequence ID" value="NZ_CP029822.1"/>
</dbReference>
<dbReference type="InterPro" id="IPR020843">
    <property type="entry name" value="ER"/>
</dbReference>
<evidence type="ECO:0000313" key="3">
    <source>
        <dbReference type="Proteomes" id="UP000273143"/>
    </source>
</evidence>
<dbReference type="InterPro" id="IPR013154">
    <property type="entry name" value="ADH-like_N"/>
</dbReference>
<name>A0A3Q9JJE2_9GAMM</name>
<dbReference type="GO" id="GO:0016491">
    <property type="term" value="F:oxidoreductase activity"/>
    <property type="evidence" value="ECO:0007669"/>
    <property type="project" value="InterPro"/>
</dbReference>
<evidence type="ECO:0000313" key="2">
    <source>
        <dbReference type="EMBL" id="AZS50933.1"/>
    </source>
</evidence>
<proteinExistence type="predicted"/>
<dbReference type="PANTHER" id="PTHR43482:SF1">
    <property type="entry name" value="PROTEIN AST1-RELATED"/>
    <property type="match status" value="1"/>
</dbReference>
<dbReference type="InterPro" id="IPR011032">
    <property type="entry name" value="GroES-like_sf"/>
</dbReference>
<dbReference type="EMBL" id="CP029822">
    <property type="protein sequence ID" value="AZS50933.1"/>
    <property type="molecule type" value="Genomic_DNA"/>
</dbReference>
<accession>A0A3Q9JJE2</accession>
<dbReference type="AlphaFoldDB" id="A0A3Q9JJE2"/>
<dbReference type="InterPro" id="IPR036291">
    <property type="entry name" value="NAD(P)-bd_dom_sf"/>
</dbReference>
<dbReference type="Pfam" id="PF08240">
    <property type="entry name" value="ADH_N"/>
    <property type="match status" value="1"/>
</dbReference>
<dbReference type="KEGG" id="emo:DM558_09145"/>
<reference evidence="3" key="1">
    <citation type="submission" date="2018-06" db="EMBL/GenBank/DDBJ databases">
        <title>Complete genome of Pseudomonas insecticola strain QZS01.</title>
        <authorList>
            <person name="Wang J."/>
            <person name="Su Q."/>
        </authorList>
    </citation>
    <scope>NUCLEOTIDE SEQUENCE [LARGE SCALE GENOMIC DNA]</scope>
    <source>
        <strain evidence="3">QZS01</strain>
    </source>
</reference>
<dbReference type="SMART" id="SM00829">
    <property type="entry name" value="PKS_ER"/>
    <property type="match status" value="1"/>
</dbReference>
<dbReference type="Gene3D" id="3.90.180.10">
    <property type="entry name" value="Medium-chain alcohol dehydrogenases, catalytic domain"/>
    <property type="match status" value="1"/>
</dbReference>
<dbReference type="Proteomes" id="UP000273143">
    <property type="component" value="Chromosome"/>
</dbReference>
<dbReference type="InterPro" id="IPR052585">
    <property type="entry name" value="Lipid_raft_assoc_Zn_ADH"/>
</dbReference>
<dbReference type="SUPFAM" id="SSF51735">
    <property type="entry name" value="NAD(P)-binding Rossmann-fold domains"/>
    <property type="match status" value="1"/>
</dbReference>
<gene>
    <name evidence="2" type="ORF">DM558_09145</name>
</gene>